<keyword evidence="3" id="KW-1185">Reference proteome</keyword>
<dbReference type="RefSeq" id="WP_195693290.1">
    <property type="nucleotide sequence ID" value="NZ_CP064760.1"/>
</dbReference>
<sequence length="311" mass="33418">MTLRMIIDTDTAQDDAFALLIGLRHPAAQVEAVTINYGNVAFDQMVENALFTIEVAGRGGEVPVYEGARLPLLAPFDDSSYVHGSDGFGGAGFPQARQRPESENAVTALLRLVADNPGEFTIIGQAPLTNLALAAAADRTFAANVKELVIMGGTNNAAGNITAAAEANFFHDPEAAAIVLRAGFRTTLVPWDLVMRQGVFDLDKLRQIESLDTPASRFFVRANRGTLAYNKKAHGMDGSTHPDSIAVAIAVEPRIVTKASDYYVDVETANGIASGYCLVDSVRRSGREPNARVIEEIDEDLFFQTMIQALS</sequence>
<evidence type="ECO:0000313" key="2">
    <source>
        <dbReference type="EMBL" id="QPE05273.1"/>
    </source>
</evidence>
<protein>
    <submittedName>
        <fullName evidence="2">Nucleoside hydrolase</fullName>
    </submittedName>
</protein>
<dbReference type="PANTHER" id="PTHR46190:SF1">
    <property type="entry name" value="SI:CH211-201H21.5"/>
    <property type="match status" value="1"/>
</dbReference>
<dbReference type="Gene3D" id="3.90.245.10">
    <property type="entry name" value="Ribonucleoside hydrolase-like"/>
    <property type="match status" value="1"/>
</dbReference>
<dbReference type="PANTHER" id="PTHR46190">
    <property type="entry name" value="SI:CH211-201H21.5-RELATED"/>
    <property type="match status" value="1"/>
</dbReference>
<dbReference type="GO" id="GO:0016799">
    <property type="term" value="F:hydrolase activity, hydrolyzing N-glycosyl compounds"/>
    <property type="evidence" value="ECO:0007669"/>
    <property type="project" value="InterPro"/>
</dbReference>
<dbReference type="KEGG" id="msf:IT882_04170"/>
<dbReference type="EMBL" id="CP064760">
    <property type="protein sequence ID" value="QPE05273.1"/>
    <property type="molecule type" value="Genomic_DNA"/>
</dbReference>
<reference evidence="2 3" key="1">
    <citation type="submission" date="2020-11" db="EMBL/GenBank/DDBJ databases">
        <title>Amino acid is mineralized and recycled by bacteria in oceanic microbiome.</title>
        <authorList>
            <person name="Zheng L.Y."/>
        </authorList>
    </citation>
    <scope>NUCLEOTIDE SEQUENCE [LARGE SCALE GENOMIC DNA]</scope>
    <source>
        <strain evidence="2 3">A32-1</strain>
    </source>
</reference>
<feature type="domain" description="Inosine/uridine-preferring nucleoside hydrolase" evidence="1">
    <location>
        <begin position="5"/>
        <end position="304"/>
    </location>
</feature>
<proteinExistence type="predicted"/>
<evidence type="ECO:0000259" key="1">
    <source>
        <dbReference type="Pfam" id="PF01156"/>
    </source>
</evidence>
<dbReference type="AlphaFoldDB" id="A0A7S8MYJ1"/>
<accession>A0A7S8MYJ1</accession>
<dbReference type="SUPFAM" id="SSF53590">
    <property type="entry name" value="Nucleoside hydrolase"/>
    <property type="match status" value="1"/>
</dbReference>
<dbReference type="Proteomes" id="UP000594480">
    <property type="component" value="Chromosome"/>
</dbReference>
<dbReference type="Pfam" id="PF01156">
    <property type="entry name" value="IU_nuc_hydro"/>
    <property type="match status" value="1"/>
</dbReference>
<dbReference type="InterPro" id="IPR001910">
    <property type="entry name" value="Inosine/uridine_hydrolase_dom"/>
</dbReference>
<dbReference type="InterPro" id="IPR036452">
    <property type="entry name" value="Ribo_hydro-like"/>
</dbReference>
<dbReference type="InterPro" id="IPR052775">
    <property type="entry name" value="IUN_hydrolase"/>
</dbReference>
<name>A0A7S8MYJ1_9MICO</name>
<keyword evidence="2" id="KW-0378">Hydrolase</keyword>
<organism evidence="2 3">
    <name type="scientific">Microbacterium schleiferi</name>
    <dbReference type="NCBI Taxonomy" id="69362"/>
    <lineage>
        <taxon>Bacteria</taxon>
        <taxon>Bacillati</taxon>
        <taxon>Actinomycetota</taxon>
        <taxon>Actinomycetes</taxon>
        <taxon>Micrococcales</taxon>
        <taxon>Microbacteriaceae</taxon>
        <taxon>Microbacterium</taxon>
    </lineage>
</organism>
<evidence type="ECO:0000313" key="3">
    <source>
        <dbReference type="Proteomes" id="UP000594480"/>
    </source>
</evidence>
<gene>
    <name evidence="2" type="ORF">IT882_04170</name>
</gene>